<protein>
    <submittedName>
        <fullName evidence="2">Glyco_18 domain-containing protein</fullName>
    </submittedName>
</protein>
<sequence length="335" mass="38154">MLIDNCYLDEQNKVVFPQLNDLKSIMELKKVNPNLKILVTLLPYSDRMRKIIYDNPKFDELVDDIDAYIRKSGLDGIDIDWEFPAWGKGSSSAEKGKFTELVTKLFVKLKNNGTNNYLITAATAGPYNIGQRGYDLPALARYLDFIQIMNYDFHIYSKLQPIVGFNAPLRAEPYEVFIAAKMNSVYSTEWYLKNGFPKEKLVFGIPTYGRGCTLLEKHLHYPYSPAVADSFLGSSYTYPNACPLLKDPSFNLKWDNHAASNYLINNNRDWVGIETARSVSVKAGYAGEIGLRGIMIFALYTDDYEGTCPGSKRKFWLTYSAKKAFLKKSNYVRSL</sequence>
<accession>A0AC35TXN2</accession>
<dbReference type="WBParaSite" id="RSKR_0000538500.1">
    <property type="protein sequence ID" value="RSKR_0000538500.1"/>
    <property type="gene ID" value="RSKR_0000538500"/>
</dbReference>
<dbReference type="Proteomes" id="UP000095286">
    <property type="component" value="Unplaced"/>
</dbReference>
<name>A0AC35TXN2_9BILA</name>
<evidence type="ECO:0000313" key="2">
    <source>
        <dbReference type="WBParaSite" id="RSKR_0000538500.1"/>
    </source>
</evidence>
<proteinExistence type="predicted"/>
<evidence type="ECO:0000313" key="1">
    <source>
        <dbReference type="Proteomes" id="UP000095286"/>
    </source>
</evidence>
<organism evidence="1 2">
    <name type="scientific">Rhabditophanes sp. KR3021</name>
    <dbReference type="NCBI Taxonomy" id="114890"/>
    <lineage>
        <taxon>Eukaryota</taxon>
        <taxon>Metazoa</taxon>
        <taxon>Ecdysozoa</taxon>
        <taxon>Nematoda</taxon>
        <taxon>Chromadorea</taxon>
        <taxon>Rhabditida</taxon>
        <taxon>Tylenchina</taxon>
        <taxon>Panagrolaimomorpha</taxon>
        <taxon>Strongyloidoidea</taxon>
        <taxon>Alloionematidae</taxon>
        <taxon>Rhabditophanes</taxon>
    </lineage>
</organism>
<reference evidence="2" key="1">
    <citation type="submission" date="2016-11" db="UniProtKB">
        <authorList>
            <consortium name="WormBaseParasite"/>
        </authorList>
    </citation>
    <scope>IDENTIFICATION</scope>
    <source>
        <strain evidence="2">KR3021</strain>
    </source>
</reference>